<evidence type="ECO:0000313" key="1">
    <source>
        <dbReference type="EMBL" id="OYR89829.1"/>
    </source>
</evidence>
<name>A0A256L8T3_9LACO</name>
<dbReference type="EMBL" id="NGNX01000063">
    <property type="protein sequence ID" value="OYR89829.1"/>
    <property type="molecule type" value="Genomic_DNA"/>
</dbReference>
<reference evidence="1 2" key="2">
    <citation type="submission" date="2017-09" db="EMBL/GenBank/DDBJ databases">
        <title>Tripartite evolution among Lactobacillus johnsonii, Lactobacillus taiwanensis, Lactobacillus reuteri and their rodent host.</title>
        <authorList>
            <person name="Wang T."/>
            <person name="Knowles S."/>
            <person name="Cheng C."/>
        </authorList>
    </citation>
    <scope>NUCLEOTIDE SEQUENCE [LARGE SCALE GENOMIC DNA]</scope>
    <source>
        <strain evidence="1 2">609q</strain>
    </source>
</reference>
<dbReference type="AlphaFoldDB" id="A0A256L8T3"/>
<comment type="caution">
    <text evidence="1">The sequence shown here is derived from an EMBL/GenBank/DDBJ whole genome shotgun (WGS) entry which is preliminary data.</text>
</comment>
<sequence length="185" mass="22030">SLVANELYDKVKRYDLISNVFFKSATDEDIDDNAKEKLLKELSSFYATNNDKIEEFILKYSQLQVVNPTKAKFKETVFQQNYYQMLRMLSFELEKKNSVLIVFGFSFADEHIREIVKRSLINPYLKMYVICYDEASKKKIEEMFQDIKTNSIEYLPYSFKEDNQEEVCHGDFKYLNYLLGEDNNE</sequence>
<feature type="non-terminal residue" evidence="1">
    <location>
        <position position="1"/>
    </location>
</feature>
<organism evidence="1 2">
    <name type="scientific">Lactobacillus taiwanensis</name>
    <dbReference type="NCBI Taxonomy" id="508451"/>
    <lineage>
        <taxon>Bacteria</taxon>
        <taxon>Bacillati</taxon>
        <taxon>Bacillota</taxon>
        <taxon>Bacilli</taxon>
        <taxon>Lactobacillales</taxon>
        <taxon>Lactobacillaceae</taxon>
        <taxon>Lactobacillus</taxon>
    </lineage>
</organism>
<dbReference type="Proteomes" id="UP000215828">
    <property type="component" value="Unassembled WGS sequence"/>
</dbReference>
<accession>A0A256L8T3</accession>
<protein>
    <submittedName>
        <fullName evidence="1">Uncharacterized protein</fullName>
    </submittedName>
</protein>
<evidence type="ECO:0000313" key="2">
    <source>
        <dbReference type="Proteomes" id="UP000215828"/>
    </source>
</evidence>
<reference evidence="1 2" key="1">
    <citation type="submission" date="2017-04" db="EMBL/GenBank/DDBJ databases">
        <authorList>
            <person name="Afonso C.L."/>
            <person name="Miller P.J."/>
            <person name="Scott M.A."/>
            <person name="Spackman E."/>
            <person name="Goraichik I."/>
            <person name="Dimitrov K.M."/>
            <person name="Suarez D.L."/>
            <person name="Swayne D.E."/>
        </authorList>
    </citation>
    <scope>NUCLEOTIDE SEQUENCE [LARGE SCALE GENOMIC DNA]</scope>
    <source>
        <strain evidence="1 2">609q</strain>
    </source>
</reference>
<gene>
    <name evidence="1" type="ORF">CBF70_10650</name>
</gene>
<proteinExistence type="predicted"/>